<feature type="domain" description="HTH marR-type" evidence="4">
    <location>
        <begin position="1"/>
        <end position="99"/>
    </location>
</feature>
<dbReference type="PANTHER" id="PTHR42756:SF1">
    <property type="entry name" value="TRANSCRIPTIONAL REPRESSOR OF EMRAB OPERON"/>
    <property type="match status" value="1"/>
</dbReference>
<dbReference type="InterPro" id="IPR036390">
    <property type="entry name" value="WH_DNA-bd_sf"/>
</dbReference>
<dbReference type="PROSITE" id="PS50995">
    <property type="entry name" value="HTH_MARR_2"/>
    <property type="match status" value="1"/>
</dbReference>
<dbReference type="PRINTS" id="PR00598">
    <property type="entry name" value="HTHMARR"/>
</dbReference>
<dbReference type="EMBL" id="FNLO01000002">
    <property type="protein sequence ID" value="SDV47030.1"/>
    <property type="molecule type" value="Genomic_DNA"/>
</dbReference>
<evidence type="ECO:0000259" key="4">
    <source>
        <dbReference type="PROSITE" id="PS50995"/>
    </source>
</evidence>
<dbReference type="InterPro" id="IPR023187">
    <property type="entry name" value="Tscrpt_reg_MarR-type_CS"/>
</dbReference>
<keyword evidence="3" id="KW-0804">Transcription</keyword>
<protein>
    <submittedName>
        <fullName evidence="5">DNA-binding transcriptional regulator, MarR family</fullName>
    </submittedName>
</protein>
<evidence type="ECO:0000313" key="6">
    <source>
        <dbReference type="Proteomes" id="UP000243719"/>
    </source>
</evidence>
<keyword evidence="2 5" id="KW-0238">DNA-binding</keyword>
<evidence type="ECO:0000256" key="3">
    <source>
        <dbReference type="ARBA" id="ARBA00023163"/>
    </source>
</evidence>
<name>A0A1H2PMQ2_9BURK</name>
<dbReference type="PANTHER" id="PTHR42756">
    <property type="entry name" value="TRANSCRIPTIONAL REGULATOR, MARR"/>
    <property type="match status" value="1"/>
</dbReference>
<dbReference type="Gene3D" id="1.10.10.10">
    <property type="entry name" value="Winged helix-like DNA-binding domain superfamily/Winged helix DNA-binding domain"/>
    <property type="match status" value="1"/>
</dbReference>
<dbReference type="SUPFAM" id="SSF46785">
    <property type="entry name" value="Winged helix' DNA-binding domain"/>
    <property type="match status" value="1"/>
</dbReference>
<evidence type="ECO:0000256" key="2">
    <source>
        <dbReference type="ARBA" id="ARBA00023125"/>
    </source>
</evidence>
<dbReference type="GO" id="GO:0003677">
    <property type="term" value="F:DNA binding"/>
    <property type="evidence" value="ECO:0007669"/>
    <property type="project" value="UniProtKB-KW"/>
</dbReference>
<evidence type="ECO:0000313" key="5">
    <source>
        <dbReference type="EMBL" id="SDV47030.1"/>
    </source>
</evidence>
<dbReference type="Proteomes" id="UP000243719">
    <property type="component" value="Unassembled WGS sequence"/>
</dbReference>
<organism evidence="5 6">
    <name type="scientific">Chitinasiproducens palmae</name>
    <dbReference type="NCBI Taxonomy" id="1770053"/>
    <lineage>
        <taxon>Bacteria</taxon>
        <taxon>Pseudomonadati</taxon>
        <taxon>Pseudomonadota</taxon>
        <taxon>Betaproteobacteria</taxon>
        <taxon>Burkholderiales</taxon>
        <taxon>Burkholderiaceae</taxon>
        <taxon>Chitinasiproducens</taxon>
    </lineage>
</organism>
<keyword evidence="6" id="KW-1185">Reference proteome</keyword>
<dbReference type="Pfam" id="PF12802">
    <property type="entry name" value="MarR_2"/>
    <property type="match status" value="1"/>
</dbReference>
<dbReference type="AlphaFoldDB" id="A0A1H2PMQ2"/>
<evidence type="ECO:0000256" key="1">
    <source>
        <dbReference type="ARBA" id="ARBA00023015"/>
    </source>
</evidence>
<gene>
    <name evidence="5" type="ORF">SAMN05216551_102206</name>
</gene>
<dbReference type="SMART" id="SM00347">
    <property type="entry name" value="HTH_MARR"/>
    <property type="match status" value="1"/>
</dbReference>
<sequence>MAHLGDAATLLSAKEVAQRAAMDSVSVTRALNQLEDLGLLIRRIDTDDRRRVTLRLSKKGNMVYQEIIPVALAAERDLLAGLSEAERETLAALTQRLWRNVEKGN</sequence>
<dbReference type="GO" id="GO:0003700">
    <property type="term" value="F:DNA-binding transcription factor activity"/>
    <property type="evidence" value="ECO:0007669"/>
    <property type="project" value="InterPro"/>
</dbReference>
<proteinExistence type="predicted"/>
<dbReference type="InterPro" id="IPR036388">
    <property type="entry name" value="WH-like_DNA-bd_sf"/>
</dbReference>
<dbReference type="STRING" id="1770053.SAMN05216551_102206"/>
<dbReference type="InterPro" id="IPR000835">
    <property type="entry name" value="HTH_MarR-typ"/>
</dbReference>
<dbReference type="PROSITE" id="PS01117">
    <property type="entry name" value="HTH_MARR_1"/>
    <property type="match status" value="1"/>
</dbReference>
<reference evidence="6" key="1">
    <citation type="submission" date="2016-09" db="EMBL/GenBank/DDBJ databases">
        <authorList>
            <person name="Varghese N."/>
            <person name="Submissions S."/>
        </authorList>
    </citation>
    <scope>NUCLEOTIDE SEQUENCE [LARGE SCALE GENOMIC DNA]</scope>
    <source>
        <strain evidence="6">JS23</strain>
    </source>
</reference>
<keyword evidence="1" id="KW-0805">Transcription regulation</keyword>
<accession>A0A1H2PMQ2</accession>